<feature type="domain" description="FAD-binding PCMH-type" evidence="5">
    <location>
        <begin position="37"/>
        <end position="214"/>
    </location>
</feature>
<dbReference type="Pfam" id="PF01565">
    <property type="entry name" value="FAD_binding_4"/>
    <property type="match status" value="1"/>
</dbReference>
<comment type="caution">
    <text evidence="6">The sequence shown here is derived from an EMBL/GenBank/DDBJ whole genome shotgun (WGS) entry which is preliminary data.</text>
</comment>
<dbReference type="InterPro" id="IPR004113">
    <property type="entry name" value="FAD-bd_oxidored_4_C"/>
</dbReference>
<keyword evidence="4 6" id="KW-0560">Oxidoreductase</keyword>
<evidence type="ECO:0000256" key="3">
    <source>
        <dbReference type="ARBA" id="ARBA00022827"/>
    </source>
</evidence>
<dbReference type="Gene3D" id="3.30.43.10">
    <property type="entry name" value="Uridine Diphospho-n-acetylenolpyruvylglucosamine Reductase, domain 2"/>
    <property type="match status" value="1"/>
</dbReference>
<keyword evidence="2" id="KW-0285">Flavoprotein</keyword>
<evidence type="ECO:0000313" key="6">
    <source>
        <dbReference type="EMBL" id="MDR6582932.1"/>
    </source>
</evidence>
<dbReference type="Proteomes" id="UP001260715">
    <property type="component" value="Unassembled WGS sequence"/>
</dbReference>
<proteinExistence type="predicted"/>
<dbReference type="EC" id="1.1.3.15" evidence="6"/>
<accession>A0ABU1PBR1</accession>
<keyword evidence="7" id="KW-1185">Reference proteome</keyword>
<dbReference type="InterPro" id="IPR016164">
    <property type="entry name" value="FAD-linked_Oxase-like_C"/>
</dbReference>
<dbReference type="RefSeq" id="WP_310009810.1">
    <property type="nucleotide sequence ID" value="NZ_JAVDSJ010000001.1"/>
</dbReference>
<gene>
    <name evidence="6" type="ORF">J2W50_001107</name>
</gene>
<keyword evidence="3" id="KW-0274">FAD</keyword>
<dbReference type="SUPFAM" id="SSF55103">
    <property type="entry name" value="FAD-linked oxidases, C-terminal domain"/>
    <property type="match status" value="1"/>
</dbReference>
<name>A0ABU1PBR1_9BURK</name>
<evidence type="ECO:0000256" key="2">
    <source>
        <dbReference type="ARBA" id="ARBA00022630"/>
    </source>
</evidence>
<comment type="cofactor">
    <cofactor evidence="1">
        <name>FAD</name>
        <dbReference type="ChEBI" id="CHEBI:57692"/>
    </cofactor>
</comment>
<dbReference type="InterPro" id="IPR016171">
    <property type="entry name" value="Vanillyl_alc_oxidase_C-sub2"/>
</dbReference>
<dbReference type="InterPro" id="IPR016169">
    <property type="entry name" value="FAD-bd_PCMH_sub2"/>
</dbReference>
<dbReference type="Gene3D" id="1.10.45.10">
    <property type="entry name" value="Vanillyl-alcohol Oxidase, Chain A, domain 4"/>
    <property type="match status" value="1"/>
</dbReference>
<evidence type="ECO:0000313" key="7">
    <source>
        <dbReference type="Proteomes" id="UP001260715"/>
    </source>
</evidence>
<dbReference type="GO" id="GO:0003973">
    <property type="term" value="F:(S)-2-hydroxy-acid oxidase activity"/>
    <property type="evidence" value="ECO:0007669"/>
    <property type="project" value="UniProtKB-EC"/>
</dbReference>
<organism evidence="6 7">
    <name type="scientific">Herbaspirillum frisingense</name>
    <dbReference type="NCBI Taxonomy" id="92645"/>
    <lineage>
        <taxon>Bacteria</taxon>
        <taxon>Pseudomonadati</taxon>
        <taxon>Pseudomonadota</taxon>
        <taxon>Betaproteobacteria</taxon>
        <taxon>Burkholderiales</taxon>
        <taxon>Oxalobacteraceae</taxon>
        <taxon>Herbaspirillum</taxon>
    </lineage>
</organism>
<dbReference type="Gene3D" id="3.30.465.10">
    <property type="match status" value="1"/>
</dbReference>
<dbReference type="PROSITE" id="PS51387">
    <property type="entry name" value="FAD_PCMH"/>
    <property type="match status" value="1"/>
</dbReference>
<dbReference type="Pfam" id="PF02913">
    <property type="entry name" value="FAD-oxidase_C"/>
    <property type="match status" value="1"/>
</dbReference>
<dbReference type="InterPro" id="IPR016167">
    <property type="entry name" value="FAD-bd_PCMH_sub1"/>
</dbReference>
<evidence type="ECO:0000256" key="4">
    <source>
        <dbReference type="ARBA" id="ARBA00023002"/>
    </source>
</evidence>
<dbReference type="InterPro" id="IPR006094">
    <property type="entry name" value="Oxid_FAD_bind_N"/>
</dbReference>
<sequence>MNVQALLQALREIVGEPWLLADAESVAPYECDALFHLQQLPLAVVLPADEQQVAALVALCVRERVPLVPRGAGTSLSGGATPVAGGIVMALNRLKRLSIDAFSRQALAQPGVRNIVVSQQAAGAGLFFAPDPSSQVASTIGGNIAENAGGVHCVKYGLTVHNLLGLRMVSGEGEVLALGEGSLDQPGLDLLALACGSEGLLGLVTEARLRLLPSPRAVRVLLGFFPRIEASCDAVSRIIAEGIVPAGLEIMDQASLQAAHRFSPALGLREDAAAALLCELDGEPDDIDDATRRIRSIFQSLAVMELRQADDPAQRAQLWAARKNVLPALLRSASDLYVADCTVPRRALSRVLTRVLHLSAQHGIAVAQSFHAGDGNLHPVLFYDSAVAGEEERALRLADTILQMVLAEGGTVSGEHGIGSEKLHGMCWQFSADELELFARLRAAFDPHGLLNPGKAIPTLHRCAEFGGMHVARDAMPFPELPRF</sequence>
<dbReference type="PANTHER" id="PTHR42934:SF1">
    <property type="entry name" value="GLYCOLATE OXIDASE SUBUNIT GLCD"/>
    <property type="match status" value="1"/>
</dbReference>
<dbReference type="PANTHER" id="PTHR42934">
    <property type="entry name" value="GLYCOLATE OXIDASE SUBUNIT GLCD"/>
    <property type="match status" value="1"/>
</dbReference>
<protein>
    <submittedName>
        <fullName evidence="6">Glycolate oxidase</fullName>
        <ecNumber evidence="6">1.1.3.15</ecNumber>
    </submittedName>
</protein>
<dbReference type="InterPro" id="IPR016166">
    <property type="entry name" value="FAD-bd_PCMH"/>
</dbReference>
<dbReference type="Gene3D" id="3.30.70.2740">
    <property type="match status" value="1"/>
</dbReference>
<dbReference type="SUPFAM" id="SSF56176">
    <property type="entry name" value="FAD-binding/transporter-associated domain-like"/>
    <property type="match status" value="1"/>
</dbReference>
<dbReference type="Gene3D" id="3.30.70.2190">
    <property type="match status" value="1"/>
</dbReference>
<dbReference type="InterPro" id="IPR036318">
    <property type="entry name" value="FAD-bd_PCMH-like_sf"/>
</dbReference>
<dbReference type="EMBL" id="JAVDSJ010000001">
    <property type="protein sequence ID" value="MDR6582932.1"/>
    <property type="molecule type" value="Genomic_DNA"/>
</dbReference>
<evidence type="ECO:0000256" key="1">
    <source>
        <dbReference type="ARBA" id="ARBA00001974"/>
    </source>
</evidence>
<evidence type="ECO:0000259" key="5">
    <source>
        <dbReference type="PROSITE" id="PS51387"/>
    </source>
</evidence>
<dbReference type="InterPro" id="IPR051914">
    <property type="entry name" value="FAD-linked_OxidoTrans_Type4"/>
</dbReference>
<reference evidence="6 7" key="1">
    <citation type="submission" date="2023-07" db="EMBL/GenBank/DDBJ databases">
        <title>Sorghum-associated microbial communities from plants grown in Nebraska, USA.</title>
        <authorList>
            <person name="Schachtman D."/>
        </authorList>
    </citation>
    <scope>NUCLEOTIDE SEQUENCE [LARGE SCALE GENOMIC DNA]</scope>
    <source>
        <strain evidence="6 7">596</strain>
    </source>
</reference>